<evidence type="ECO:0000256" key="5">
    <source>
        <dbReference type="ARBA" id="ARBA00011901"/>
    </source>
</evidence>
<accession>A0A7D7NG34</accession>
<organism evidence="14 15">
    <name type="scientific">Neisseria shayeganii</name>
    <dbReference type="NCBI Taxonomy" id="607712"/>
    <lineage>
        <taxon>Bacteria</taxon>
        <taxon>Pseudomonadati</taxon>
        <taxon>Pseudomonadota</taxon>
        <taxon>Betaproteobacteria</taxon>
        <taxon>Neisseriales</taxon>
        <taxon>Neisseriaceae</taxon>
        <taxon>Neisseria</taxon>
    </lineage>
</organism>
<evidence type="ECO:0000256" key="3">
    <source>
        <dbReference type="ARBA" id="ARBA00004496"/>
    </source>
</evidence>
<evidence type="ECO:0000256" key="4">
    <source>
        <dbReference type="ARBA" id="ARBA00007553"/>
    </source>
</evidence>
<proteinExistence type="inferred from homology"/>
<dbReference type="NCBIfam" id="NF008758">
    <property type="entry name" value="PRK11789.1"/>
    <property type="match status" value="1"/>
</dbReference>
<keyword evidence="8 14" id="KW-0378">Hydrolase</keyword>
<dbReference type="EMBL" id="CP059567">
    <property type="protein sequence ID" value="QMT40594.1"/>
    <property type="molecule type" value="Genomic_DNA"/>
</dbReference>
<comment type="similarity">
    <text evidence="4">Belongs to the N-acetylmuramoyl-L-alanine amidase 2 family.</text>
</comment>
<evidence type="ECO:0000313" key="15">
    <source>
        <dbReference type="Proteomes" id="UP000514752"/>
    </source>
</evidence>
<dbReference type="Gene3D" id="3.40.80.10">
    <property type="entry name" value="Peptidoglycan recognition protein-like"/>
    <property type="match status" value="1"/>
</dbReference>
<reference evidence="14 15" key="1">
    <citation type="submission" date="2020-07" db="EMBL/GenBank/DDBJ databases">
        <title>Genomic diversity of species in the Neisseriaceae family.</title>
        <authorList>
            <person name="Vincent A.T."/>
            <person name="Bernet E."/>
            <person name="Veyrier F.J."/>
        </authorList>
    </citation>
    <scope>NUCLEOTIDE SEQUENCE [LARGE SCALE GENOMIC DNA]</scope>
    <source>
        <strain evidence="14 15">DSM 22244</strain>
    </source>
</reference>
<sequence length="192" mass="21161">MNDWQRGRWQQAVQQHSPNCSPRPEGETVSLVVLHNISLPPFEYGSGAVEALFTNRIQPDAHPFFSQLNQLRVSSHFLIERNGRTVQFVSCDDAAYHAGVSAFRGRQACNAFSVGIELEGCDFEPFTEAQYAALLPLLHSLIRAYPIEAVIGHQHIAPGRKSDPGHFFDWAALQAAGLPVAEEVFAADTPPP</sequence>
<dbReference type="GO" id="GO:0009254">
    <property type="term" value="P:peptidoglycan turnover"/>
    <property type="evidence" value="ECO:0007669"/>
    <property type="project" value="TreeGrafter"/>
</dbReference>
<dbReference type="GO" id="GO:0005737">
    <property type="term" value="C:cytoplasm"/>
    <property type="evidence" value="ECO:0007669"/>
    <property type="project" value="UniProtKB-SubCell"/>
</dbReference>
<feature type="domain" description="N-acetylmuramoyl-L-alanine amidase" evidence="13">
    <location>
        <begin position="17"/>
        <end position="165"/>
    </location>
</feature>
<keyword evidence="7" id="KW-0479">Metal-binding</keyword>
<evidence type="ECO:0000313" key="14">
    <source>
        <dbReference type="EMBL" id="QMT40594.1"/>
    </source>
</evidence>
<keyword evidence="9" id="KW-0862">Zinc</keyword>
<evidence type="ECO:0000256" key="1">
    <source>
        <dbReference type="ARBA" id="ARBA00001561"/>
    </source>
</evidence>
<evidence type="ECO:0000256" key="8">
    <source>
        <dbReference type="ARBA" id="ARBA00022801"/>
    </source>
</evidence>
<evidence type="ECO:0000259" key="13">
    <source>
        <dbReference type="SMART" id="SM00644"/>
    </source>
</evidence>
<evidence type="ECO:0000256" key="12">
    <source>
        <dbReference type="ARBA" id="ARBA00042615"/>
    </source>
</evidence>
<evidence type="ECO:0000256" key="9">
    <source>
        <dbReference type="ARBA" id="ARBA00022833"/>
    </source>
</evidence>
<comment type="cofactor">
    <cofactor evidence="2">
        <name>Zn(2+)</name>
        <dbReference type="ChEBI" id="CHEBI:29105"/>
    </cofactor>
</comment>
<dbReference type="GO" id="GO:0071555">
    <property type="term" value="P:cell wall organization"/>
    <property type="evidence" value="ECO:0007669"/>
    <property type="project" value="UniProtKB-KW"/>
</dbReference>
<dbReference type="RefSeq" id="WP_182122236.1">
    <property type="nucleotide sequence ID" value="NZ_CP059567.1"/>
</dbReference>
<dbReference type="EC" id="3.5.1.28" evidence="5"/>
<evidence type="ECO:0000256" key="6">
    <source>
        <dbReference type="ARBA" id="ARBA00022490"/>
    </source>
</evidence>
<dbReference type="CDD" id="cd06583">
    <property type="entry name" value="PGRP"/>
    <property type="match status" value="1"/>
</dbReference>
<protein>
    <recommendedName>
        <fullName evidence="11">1,6-anhydro-N-acetylmuramyl-L-alanine amidase AmpD</fullName>
        <ecNumber evidence="5">3.5.1.28</ecNumber>
    </recommendedName>
    <alternativeName>
        <fullName evidence="12">N-acetylmuramoyl-L-alanine amidase</fullName>
    </alternativeName>
</protein>
<dbReference type="KEGG" id="nsg:H3L94_00545"/>
<dbReference type="AlphaFoldDB" id="A0A7D7NG34"/>
<dbReference type="InterPro" id="IPR002502">
    <property type="entry name" value="Amidase_domain"/>
</dbReference>
<evidence type="ECO:0000256" key="2">
    <source>
        <dbReference type="ARBA" id="ARBA00001947"/>
    </source>
</evidence>
<comment type="catalytic activity">
    <reaction evidence="1">
        <text>Hydrolyzes the link between N-acetylmuramoyl residues and L-amino acid residues in certain cell-wall glycopeptides.</text>
        <dbReference type="EC" id="3.5.1.28"/>
    </reaction>
</comment>
<dbReference type="SUPFAM" id="SSF55846">
    <property type="entry name" value="N-acetylmuramoyl-L-alanine amidase-like"/>
    <property type="match status" value="1"/>
</dbReference>
<dbReference type="PANTHER" id="PTHR30417:SF4">
    <property type="entry name" value="1,6-ANHYDRO-N-ACETYLMURAMYL-L-ALANINE AMIDASE AMPD"/>
    <property type="match status" value="1"/>
</dbReference>
<evidence type="ECO:0000256" key="7">
    <source>
        <dbReference type="ARBA" id="ARBA00022723"/>
    </source>
</evidence>
<dbReference type="Proteomes" id="UP000514752">
    <property type="component" value="Chromosome"/>
</dbReference>
<evidence type="ECO:0000256" key="11">
    <source>
        <dbReference type="ARBA" id="ARBA00039257"/>
    </source>
</evidence>
<dbReference type="GO" id="GO:0046872">
    <property type="term" value="F:metal ion binding"/>
    <property type="evidence" value="ECO:0007669"/>
    <property type="project" value="UniProtKB-KW"/>
</dbReference>
<keyword evidence="10" id="KW-0961">Cell wall biogenesis/degradation</keyword>
<evidence type="ECO:0000256" key="10">
    <source>
        <dbReference type="ARBA" id="ARBA00023316"/>
    </source>
</evidence>
<dbReference type="GO" id="GO:0009253">
    <property type="term" value="P:peptidoglycan catabolic process"/>
    <property type="evidence" value="ECO:0007669"/>
    <property type="project" value="InterPro"/>
</dbReference>
<dbReference type="SMART" id="SM00644">
    <property type="entry name" value="Ami_2"/>
    <property type="match status" value="1"/>
</dbReference>
<dbReference type="InterPro" id="IPR051206">
    <property type="entry name" value="NAMLAA_amidase_2"/>
</dbReference>
<dbReference type="InterPro" id="IPR036505">
    <property type="entry name" value="Amidase/PGRP_sf"/>
</dbReference>
<keyword evidence="6" id="KW-0963">Cytoplasm</keyword>
<dbReference type="Pfam" id="PF01510">
    <property type="entry name" value="Amidase_2"/>
    <property type="match status" value="1"/>
</dbReference>
<dbReference type="PANTHER" id="PTHR30417">
    <property type="entry name" value="N-ACETYLMURAMOYL-L-ALANINE AMIDASE AMID"/>
    <property type="match status" value="1"/>
</dbReference>
<dbReference type="GO" id="GO:0008745">
    <property type="term" value="F:N-acetylmuramoyl-L-alanine amidase activity"/>
    <property type="evidence" value="ECO:0007669"/>
    <property type="project" value="UniProtKB-EC"/>
</dbReference>
<gene>
    <name evidence="14" type="primary">ampD</name>
    <name evidence="14" type="ORF">H3L94_00545</name>
</gene>
<name>A0A7D7NG34_9NEIS</name>
<comment type="subcellular location">
    <subcellularLocation>
        <location evidence="3">Cytoplasm</location>
    </subcellularLocation>
</comment>